<dbReference type="SUPFAM" id="SSF50249">
    <property type="entry name" value="Nucleic acid-binding proteins"/>
    <property type="match status" value="1"/>
</dbReference>
<proteinExistence type="inferred from homology"/>
<dbReference type="RefSeq" id="WP_091790714.1">
    <property type="nucleotide sequence ID" value="NZ_FNAF01000001.1"/>
</dbReference>
<dbReference type="NCBIfam" id="TIGR00613">
    <property type="entry name" value="reco"/>
    <property type="match status" value="1"/>
</dbReference>
<dbReference type="InterPro" id="IPR003717">
    <property type="entry name" value="RecO"/>
</dbReference>
<dbReference type="InterPro" id="IPR012340">
    <property type="entry name" value="NA-bd_OB-fold"/>
</dbReference>
<comment type="function">
    <text evidence="7">Involved in DNA repair and RecF pathway recombination.</text>
</comment>
<dbReference type="InterPro" id="IPR037278">
    <property type="entry name" value="ARFGAP/RecO"/>
</dbReference>
<dbReference type="HAMAP" id="MF_00201">
    <property type="entry name" value="RecO"/>
    <property type="match status" value="1"/>
</dbReference>
<dbReference type="InterPro" id="IPR022572">
    <property type="entry name" value="DNA_rep/recomb_RecO_N"/>
</dbReference>
<dbReference type="OrthoDB" id="9797083at2"/>
<dbReference type="AlphaFoldDB" id="A0A1G6RFT1"/>
<dbReference type="STRING" id="2741.SAMN04489866_1019"/>
<evidence type="ECO:0000256" key="1">
    <source>
        <dbReference type="ARBA" id="ARBA00007452"/>
    </source>
</evidence>
<keyword evidence="3 7" id="KW-0227">DNA damage</keyword>
<dbReference type="Proteomes" id="UP000198995">
    <property type="component" value="Unassembled WGS sequence"/>
</dbReference>
<evidence type="ECO:0000256" key="2">
    <source>
        <dbReference type="ARBA" id="ARBA00021310"/>
    </source>
</evidence>
<gene>
    <name evidence="7" type="primary">recO</name>
    <name evidence="9" type="ORF">SAMN04489866_1019</name>
</gene>
<sequence>MPDRIDGSYDAIILQERPFNEADVMLTALTADIGHQTLIARGLKKGTSRLRGIVAPFAECRLQLVQGKGVAVLTGADLVDAHQAIRNDYRASLAAMYICDLFHQMTQENERDLERYSLLQKGLKVLPDLYPWQWLFWMEWQLLKNAGFSADLDVCGVCGKPLTPSHGGVHAGIDGTFSHTTCGPDAEGLQLKVAEYQYLRFLDSGDPAYLKAIQLRPTVRKRLFSYLGTRLRYVLDFPLRSRESIKGLI</sequence>
<protein>
    <recommendedName>
        <fullName evidence="2 7">DNA repair protein RecO</fullName>
    </recommendedName>
    <alternativeName>
        <fullName evidence="6 7">Recombination protein O</fullName>
    </alternativeName>
</protein>
<evidence type="ECO:0000256" key="3">
    <source>
        <dbReference type="ARBA" id="ARBA00022763"/>
    </source>
</evidence>
<dbReference type="Gene3D" id="2.40.50.140">
    <property type="entry name" value="Nucleic acid-binding proteins"/>
    <property type="match status" value="1"/>
</dbReference>
<dbReference type="GO" id="GO:0043590">
    <property type="term" value="C:bacterial nucleoid"/>
    <property type="evidence" value="ECO:0007669"/>
    <property type="project" value="TreeGrafter"/>
</dbReference>
<evidence type="ECO:0000256" key="7">
    <source>
        <dbReference type="HAMAP-Rule" id="MF_00201"/>
    </source>
</evidence>
<evidence type="ECO:0000313" key="10">
    <source>
        <dbReference type="Proteomes" id="UP000198995"/>
    </source>
</evidence>
<feature type="domain" description="DNA replication/recombination mediator RecO N-terminal" evidence="8">
    <location>
        <begin position="9"/>
        <end position="80"/>
    </location>
</feature>
<keyword evidence="10" id="KW-1185">Reference proteome</keyword>
<evidence type="ECO:0000256" key="6">
    <source>
        <dbReference type="ARBA" id="ARBA00033409"/>
    </source>
</evidence>
<name>A0A1G6RFT1_PEPNI</name>
<dbReference type="Gene3D" id="1.20.1440.120">
    <property type="entry name" value="Recombination protein O, C-terminal domain"/>
    <property type="match status" value="1"/>
</dbReference>
<dbReference type="EMBL" id="FNAF01000001">
    <property type="protein sequence ID" value="SDD03214.1"/>
    <property type="molecule type" value="Genomic_DNA"/>
</dbReference>
<dbReference type="PANTHER" id="PTHR33991:SF1">
    <property type="entry name" value="DNA REPAIR PROTEIN RECO"/>
    <property type="match status" value="1"/>
</dbReference>
<evidence type="ECO:0000256" key="5">
    <source>
        <dbReference type="ARBA" id="ARBA00023204"/>
    </source>
</evidence>
<evidence type="ECO:0000259" key="8">
    <source>
        <dbReference type="Pfam" id="PF11967"/>
    </source>
</evidence>
<dbReference type="Pfam" id="PF11967">
    <property type="entry name" value="RecO_N"/>
    <property type="match status" value="1"/>
</dbReference>
<dbReference type="PANTHER" id="PTHR33991">
    <property type="entry name" value="DNA REPAIR PROTEIN RECO"/>
    <property type="match status" value="1"/>
</dbReference>
<reference evidence="9 10" key="1">
    <citation type="submission" date="2016-10" db="EMBL/GenBank/DDBJ databases">
        <authorList>
            <person name="de Groot N.N."/>
        </authorList>
    </citation>
    <scope>NUCLEOTIDE SEQUENCE [LARGE SCALE GENOMIC DNA]</scope>
    <source>
        <strain evidence="9 10">DSM 20475</strain>
    </source>
</reference>
<accession>A0A1G6RFT1</accession>
<dbReference type="GO" id="GO:0006302">
    <property type="term" value="P:double-strand break repair"/>
    <property type="evidence" value="ECO:0007669"/>
    <property type="project" value="TreeGrafter"/>
</dbReference>
<keyword evidence="4 7" id="KW-0233">DNA recombination</keyword>
<keyword evidence="5 7" id="KW-0234">DNA repair</keyword>
<dbReference type="GO" id="GO:0006310">
    <property type="term" value="P:DNA recombination"/>
    <property type="evidence" value="ECO:0007669"/>
    <property type="project" value="UniProtKB-UniRule"/>
</dbReference>
<dbReference type="Pfam" id="PF02565">
    <property type="entry name" value="RecO_C"/>
    <property type="match status" value="1"/>
</dbReference>
<comment type="similarity">
    <text evidence="1 7">Belongs to the RecO family.</text>
</comment>
<evidence type="ECO:0000313" key="9">
    <source>
        <dbReference type="EMBL" id="SDD03214.1"/>
    </source>
</evidence>
<organism evidence="9 10">
    <name type="scientific">Peptococcus niger</name>
    <dbReference type="NCBI Taxonomy" id="2741"/>
    <lineage>
        <taxon>Bacteria</taxon>
        <taxon>Bacillati</taxon>
        <taxon>Bacillota</taxon>
        <taxon>Clostridia</taxon>
        <taxon>Eubacteriales</taxon>
        <taxon>Peptococcaceae</taxon>
        <taxon>Peptococcus</taxon>
    </lineage>
</organism>
<dbReference type="InterPro" id="IPR042242">
    <property type="entry name" value="RecO_C"/>
</dbReference>
<dbReference type="SUPFAM" id="SSF57863">
    <property type="entry name" value="ArfGap/RecO-like zinc finger"/>
    <property type="match status" value="1"/>
</dbReference>
<evidence type="ECO:0000256" key="4">
    <source>
        <dbReference type="ARBA" id="ARBA00023172"/>
    </source>
</evidence>